<evidence type="ECO:0000313" key="10">
    <source>
        <dbReference type="Proteomes" id="UP001058860"/>
    </source>
</evidence>
<comment type="similarity">
    <text evidence="2">Belongs to the SCO1/2 family.</text>
</comment>
<dbReference type="InterPro" id="IPR003782">
    <property type="entry name" value="SCO1/SenC"/>
</dbReference>
<sequence length="452" mass="48147">MTSASSSCSSGGTESSGAAIPRAYRRGGATPTSPSGAFQGACSRRSTRHRSTLLVMVAFAVTIVVFVVLATLVLFWARADLRAHGGLTMRSAIASWLLYVLHADSVASAAWGSLLVIDVPERPALILGATVITVGLALFIAASVQLGVHGDFSGMRPRRLVTTGVYRLARHPQNTGWGLLLLGAAFAGRSLVALVLVAVFVVFVDRLMRIEDQQLAHDFGETYDAYRATTPAILSRPPAGRRPAGVNPRIRLVGALAGALALVAITAIAVAARSSPSQPPPDSASPFRGSLMPRGFPAPNFTLRDEQGQPISMRALRGRVVLVAFLYTTCEESCPLEAQQVRLALEALGDDADRVAAIGVAVDPPRDTPERARRFLLEQRVTGLMRFVLGSAAELAPVWRGFAVSPQTEESEHQARITVVDTRGDQRVGFPASRAQPEDIAHDVRVLLREAG</sequence>
<keyword evidence="10" id="KW-1185">Reference proteome</keyword>
<dbReference type="Pfam" id="PF04191">
    <property type="entry name" value="PEMT"/>
    <property type="match status" value="1"/>
</dbReference>
<name>A0ABY5PEN7_9ACTN</name>
<accession>A0ABY5PEN7</accession>
<feature type="transmembrane region" description="Helical" evidence="7">
    <location>
        <begin position="177"/>
        <end position="204"/>
    </location>
</feature>
<dbReference type="PANTHER" id="PTHR12151:SF25">
    <property type="entry name" value="LINALOOL DEHYDRATASE_ISOMERASE DOMAIN-CONTAINING PROTEIN"/>
    <property type="match status" value="1"/>
</dbReference>
<feature type="transmembrane region" description="Helical" evidence="7">
    <location>
        <begin position="250"/>
        <end position="272"/>
    </location>
</feature>
<keyword evidence="3 7" id="KW-0812">Transmembrane</keyword>
<protein>
    <submittedName>
        <fullName evidence="9">SCO family protein</fullName>
    </submittedName>
</protein>
<keyword evidence="5" id="KW-0186">Copper</keyword>
<dbReference type="Gene3D" id="3.40.30.10">
    <property type="entry name" value="Glutaredoxin"/>
    <property type="match status" value="1"/>
</dbReference>
<dbReference type="InterPro" id="IPR013766">
    <property type="entry name" value="Thioredoxin_domain"/>
</dbReference>
<feature type="transmembrane region" description="Helical" evidence="7">
    <location>
        <begin position="53"/>
        <end position="76"/>
    </location>
</feature>
<dbReference type="Gene3D" id="1.20.120.1630">
    <property type="match status" value="1"/>
</dbReference>
<evidence type="ECO:0000259" key="8">
    <source>
        <dbReference type="PROSITE" id="PS51352"/>
    </source>
</evidence>
<reference evidence="10" key="1">
    <citation type="submission" date="2021-11" db="EMBL/GenBank/DDBJ databases">
        <title>Cultivation dependent microbiological survey of springs from the worlds oldest radium mine currently devoted to the extraction of radon-saturated water.</title>
        <authorList>
            <person name="Kapinusova G."/>
            <person name="Smrhova T."/>
            <person name="Strejcek M."/>
            <person name="Suman J."/>
            <person name="Jani K."/>
            <person name="Pajer P."/>
            <person name="Uhlik O."/>
        </authorList>
    </citation>
    <scope>NUCLEOTIDE SEQUENCE [LARGE SCALE GENOMIC DNA]</scope>
    <source>
        <strain evidence="10">J379</strain>
    </source>
</reference>
<proteinExistence type="inferred from homology"/>
<dbReference type="RefSeq" id="WP_353863557.1">
    <property type="nucleotide sequence ID" value="NZ_CP088295.1"/>
</dbReference>
<feature type="transmembrane region" description="Helical" evidence="7">
    <location>
        <begin position="124"/>
        <end position="148"/>
    </location>
</feature>
<evidence type="ECO:0000256" key="5">
    <source>
        <dbReference type="ARBA" id="ARBA00023008"/>
    </source>
</evidence>
<dbReference type="EMBL" id="CP088295">
    <property type="protein sequence ID" value="UUY03042.1"/>
    <property type="molecule type" value="Genomic_DNA"/>
</dbReference>
<dbReference type="Proteomes" id="UP001058860">
    <property type="component" value="Chromosome"/>
</dbReference>
<evidence type="ECO:0000256" key="2">
    <source>
        <dbReference type="ARBA" id="ARBA00010996"/>
    </source>
</evidence>
<evidence type="ECO:0000313" key="9">
    <source>
        <dbReference type="EMBL" id="UUY03042.1"/>
    </source>
</evidence>
<gene>
    <name evidence="9" type="ORF">LRS13_20550</name>
</gene>
<dbReference type="SUPFAM" id="SSF52833">
    <property type="entry name" value="Thioredoxin-like"/>
    <property type="match status" value="1"/>
</dbReference>
<organism evidence="9 10">
    <name type="scientific">Svornostia abyssi</name>
    <dbReference type="NCBI Taxonomy" id="2898438"/>
    <lineage>
        <taxon>Bacteria</taxon>
        <taxon>Bacillati</taxon>
        <taxon>Actinomycetota</taxon>
        <taxon>Thermoleophilia</taxon>
        <taxon>Solirubrobacterales</taxon>
        <taxon>Baekduiaceae</taxon>
        <taxon>Svornostia</taxon>
    </lineage>
</organism>
<feature type="transmembrane region" description="Helical" evidence="7">
    <location>
        <begin position="96"/>
        <end position="117"/>
    </location>
</feature>
<evidence type="ECO:0000256" key="4">
    <source>
        <dbReference type="ARBA" id="ARBA00022989"/>
    </source>
</evidence>
<dbReference type="Pfam" id="PF02630">
    <property type="entry name" value="SCO1-SenC"/>
    <property type="match status" value="1"/>
</dbReference>
<dbReference type="InterPro" id="IPR007318">
    <property type="entry name" value="Phopholipid_MeTrfase"/>
</dbReference>
<evidence type="ECO:0000256" key="3">
    <source>
        <dbReference type="ARBA" id="ARBA00022692"/>
    </source>
</evidence>
<evidence type="ECO:0000256" key="7">
    <source>
        <dbReference type="SAM" id="Phobius"/>
    </source>
</evidence>
<dbReference type="InterPro" id="IPR036249">
    <property type="entry name" value="Thioredoxin-like_sf"/>
</dbReference>
<feature type="domain" description="Thioredoxin" evidence="8">
    <location>
        <begin position="292"/>
        <end position="449"/>
    </location>
</feature>
<evidence type="ECO:0000256" key="6">
    <source>
        <dbReference type="ARBA" id="ARBA00023136"/>
    </source>
</evidence>
<evidence type="ECO:0000256" key="1">
    <source>
        <dbReference type="ARBA" id="ARBA00004127"/>
    </source>
</evidence>
<dbReference type="CDD" id="cd02968">
    <property type="entry name" value="SCO"/>
    <property type="match status" value="1"/>
</dbReference>
<comment type="subcellular location">
    <subcellularLocation>
        <location evidence="1">Endomembrane system</location>
        <topology evidence="1">Multi-pass membrane protein</topology>
    </subcellularLocation>
</comment>
<keyword evidence="6 7" id="KW-0472">Membrane</keyword>
<keyword evidence="4 7" id="KW-1133">Transmembrane helix</keyword>
<dbReference type="PROSITE" id="PS51352">
    <property type="entry name" value="THIOREDOXIN_2"/>
    <property type="match status" value="1"/>
</dbReference>
<dbReference type="PANTHER" id="PTHR12151">
    <property type="entry name" value="ELECTRON TRANSPORT PROTIN SCO1/SENC FAMILY MEMBER"/>
    <property type="match status" value="1"/>
</dbReference>